<dbReference type="SUPFAM" id="SSF50978">
    <property type="entry name" value="WD40 repeat-like"/>
    <property type="match status" value="1"/>
</dbReference>
<feature type="repeat" description="WD" evidence="1">
    <location>
        <begin position="31"/>
        <end position="72"/>
    </location>
</feature>
<gene>
    <name evidence="2" type="ordered locus">AALP_Aa6g037700</name>
</gene>
<dbReference type="PANTHER" id="PTHR19879:SF9">
    <property type="entry name" value="TRANSCRIPTION INITIATION FACTOR TFIID SUBUNIT 5"/>
    <property type="match status" value="1"/>
</dbReference>
<dbReference type="AlphaFoldDB" id="A0A087GLX7"/>
<sequence>MPSGGNGVSNGAVTVAGNLPMYKPYRELKTLEGHTAAISCVKFSNDGNLLASASVDKTMILWSATNYSMIHRYEGHAQEAIELCDGEVYQSIHRTYEQSILYHIGVFCNEWEVHCKRIRRQLRVSMGSSA</sequence>
<protein>
    <submittedName>
        <fullName evidence="2">Uncharacterized protein</fullName>
    </submittedName>
</protein>
<dbReference type="Pfam" id="PF00400">
    <property type="entry name" value="WD40"/>
    <property type="match status" value="1"/>
</dbReference>
<organism evidence="2 3">
    <name type="scientific">Arabis alpina</name>
    <name type="common">Alpine rock-cress</name>
    <dbReference type="NCBI Taxonomy" id="50452"/>
    <lineage>
        <taxon>Eukaryota</taxon>
        <taxon>Viridiplantae</taxon>
        <taxon>Streptophyta</taxon>
        <taxon>Embryophyta</taxon>
        <taxon>Tracheophyta</taxon>
        <taxon>Spermatophyta</taxon>
        <taxon>Magnoliopsida</taxon>
        <taxon>eudicotyledons</taxon>
        <taxon>Gunneridae</taxon>
        <taxon>Pentapetalae</taxon>
        <taxon>rosids</taxon>
        <taxon>malvids</taxon>
        <taxon>Brassicales</taxon>
        <taxon>Brassicaceae</taxon>
        <taxon>Arabideae</taxon>
        <taxon>Arabis</taxon>
    </lineage>
</organism>
<dbReference type="InterPro" id="IPR015943">
    <property type="entry name" value="WD40/YVTN_repeat-like_dom_sf"/>
</dbReference>
<dbReference type="SMART" id="SM00320">
    <property type="entry name" value="WD40"/>
    <property type="match status" value="1"/>
</dbReference>
<dbReference type="PROSITE" id="PS50294">
    <property type="entry name" value="WD_REPEATS_REGION"/>
    <property type="match status" value="1"/>
</dbReference>
<dbReference type="EMBL" id="CM002874">
    <property type="protein sequence ID" value="KFK30879.1"/>
    <property type="molecule type" value="Genomic_DNA"/>
</dbReference>
<dbReference type="PROSITE" id="PS50082">
    <property type="entry name" value="WD_REPEATS_2"/>
    <property type="match status" value="1"/>
</dbReference>
<dbReference type="InterPro" id="IPR001680">
    <property type="entry name" value="WD40_rpt"/>
</dbReference>
<dbReference type="PANTHER" id="PTHR19879">
    <property type="entry name" value="TRANSCRIPTION INITIATION FACTOR TFIID"/>
    <property type="match status" value="1"/>
</dbReference>
<reference evidence="3" key="1">
    <citation type="journal article" date="2015" name="Nat. Plants">
        <title>Genome expansion of Arabis alpina linked with retrotransposition and reduced symmetric DNA methylation.</title>
        <authorList>
            <person name="Willing E.M."/>
            <person name="Rawat V."/>
            <person name="Mandakova T."/>
            <person name="Maumus F."/>
            <person name="James G.V."/>
            <person name="Nordstroem K.J."/>
            <person name="Becker C."/>
            <person name="Warthmann N."/>
            <person name="Chica C."/>
            <person name="Szarzynska B."/>
            <person name="Zytnicki M."/>
            <person name="Albani M.C."/>
            <person name="Kiefer C."/>
            <person name="Bergonzi S."/>
            <person name="Castaings L."/>
            <person name="Mateos J.L."/>
            <person name="Berns M.C."/>
            <person name="Bujdoso N."/>
            <person name="Piofczyk T."/>
            <person name="de Lorenzo L."/>
            <person name="Barrero-Sicilia C."/>
            <person name="Mateos I."/>
            <person name="Piednoel M."/>
            <person name="Hagmann J."/>
            <person name="Chen-Min-Tao R."/>
            <person name="Iglesias-Fernandez R."/>
            <person name="Schuster S.C."/>
            <person name="Alonso-Blanco C."/>
            <person name="Roudier F."/>
            <person name="Carbonero P."/>
            <person name="Paz-Ares J."/>
            <person name="Davis S.J."/>
            <person name="Pecinka A."/>
            <person name="Quesneville H."/>
            <person name="Colot V."/>
            <person name="Lysak M.A."/>
            <person name="Weigel D."/>
            <person name="Coupland G."/>
            <person name="Schneeberger K."/>
        </authorList>
    </citation>
    <scope>NUCLEOTIDE SEQUENCE [LARGE SCALE GENOMIC DNA]</scope>
    <source>
        <strain evidence="3">cv. Pajares</strain>
    </source>
</reference>
<dbReference type="InterPro" id="IPR036322">
    <property type="entry name" value="WD40_repeat_dom_sf"/>
</dbReference>
<evidence type="ECO:0000313" key="2">
    <source>
        <dbReference type="EMBL" id="KFK30879.1"/>
    </source>
</evidence>
<keyword evidence="1" id="KW-0853">WD repeat</keyword>
<dbReference type="Gramene" id="KFK30879">
    <property type="protein sequence ID" value="KFK30879"/>
    <property type="gene ID" value="AALP_AA6G037700"/>
</dbReference>
<proteinExistence type="predicted"/>
<dbReference type="Proteomes" id="UP000029120">
    <property type="component" value="Chromosome 6"/>
</dbReference>
<keyword evidence="3" id="KW-1185">Reference proteome</keyword>
<accession>A0A087GLX7</accession>
<evidence type="ECO:0000256" key="1">
    <source>
        <dbReference type="PROSITE-ProRule" id="PRU00221"/>
    </source>
</evidence>
<name>A0A087GLX7_ARAAL</name>
<dbReference type="Gene3D" id="2.130.10.10">
    <property type="entry name" value="YVTN repeat-like/Quinoprotein amine dehydrogenase"/>
    <property type="match status" value="1"/>
</dbReference>
<evidence type="ECO:0000313" key="3">
    <source>
        <dbReference type="Proteomes" id="UP000029120"/>
    </source>
</evidence>